<dbReference type="EMBL" id="KN847044">
    <property type="protein sequence ID" value="KIW25573.1"/>
    <property type="molecule type" value="Genomic_DNA"/>
</dbReference>
<dbReference type="OrthoDB" id="10254877at2759"/>
<sequence length="65" mass="7699">MEWEREEMVPDHLFQTFHKHNMLTPNLPAPLPVEWLRRVGVYDILGTPEEKILEAQGNQQTLFKV</sequence>
<dbReference type="AlphaFoldDB" id="A0A0D2C302"/>
<name>A0A0D2C302_9EURO</name>
<gene>
    <name evidence="1" type="ORF">PV07_08739</name>
</gene>
<evidence type="ECO:0000313" key="1">
    <source>
        <dbReference type="EMBL" id="KIW25573.1"/>
    </source>
</evidence>
<dbReference type="STRING" id="569365.A0A0D2C302"/>
<accession>A0A0D2C302</accession>
<dbReference type="Proteomes" id="UP000054466">
    <property type="component" value="Unassembled WGS sequence"/>
</dbReference>
<proteinExistence type="predicted"/>
<dbReference type="RefSeq" id="XP_016245789.1">
    <property type="nucleotide sequence ID" value="XM_016395933.1"/>
</dbReference>
<reference evidence="1 2" key="1">
    <citation type="submission" date="2015-01" db="EMBL/GenBank/DDBJ databases">
        <title>The Genome Sequence of Cladophialophora immunda CBS83496.</title>
        <authorList>
            <consortium name="The Broad Institute Genomics Platform"/>
            <person name="Cuomo C."/>
            <person name="de Hoog S."/>
            <person name="Gorbushina A."/>
            <person name="Stielow B."/>
            <person name="Teixiera M."/>
            <person name="Abouelleil A."/>
            <person name="Chapman S.B."/>
            <person name="Priest M."/>
            <person name="Young S.K."/>
            <person name="Wortman J."/>
            <person name="Nusbaum C."/>
            <person name="Birren B."/>
        </authorList>
    </citation>
    <scope>NUCLEOTIDE SEQUENCE [LARGE SCALE GENOMIC DNA]</scope>
    <source>
        <strain evidence="1 2">CBS 83496</strain>
    </source>
</reference>
<organism evidence="1 2">
    <name type="scientific">Cladophialophora immunda</name>
    <dbReference type="NCBI Taxonomy" id="569365"/>
    <lineage>
        <taxon>Eukaryota</taxon>
        <taxon>Fungi</taxon>
        <taxon>Dikarya</taxon>
        <taxon>Ascomycota</taxon>
        <taxon>Pezizomycotina</taxon>
        <taxon>Eurotiomycetes</taxon>
        <taxon>Chaetothyriomycetidae</taxon>
        <taxon>Chaetothyriales</taxon>
        <taxon>Herpotrichiellaceae</taxon>
        <taxon>Cladophialophora</taxon>
    </lineage>
</organism>
<dbReference type="HOGENOM" id="CLU_2849516_0_0_1"/>
<keyword evidence="2" id="KW-1185">Reference proteome</keyword>
<protein>
    <submittedName>
        <fullName evidence="1">Uncharacterized protein</fullName>
    </submittedName>
</protein>
<dbReference type="VEuPathDB" id="FungiDB:PV07_08739"/>
<dbReference type="GeneID" id="27347933"/>
<evidence type="ECO:0000313" key="2">
    <source>
        <dbReference type="Proteomes" id="UP000054466"/>
    </source>
</evidence>